<dbReference type="RefSeq" id="WP_061884624.1">
    <property type="nucleotide sequence ID" value="NZ_CP014282.1"/>
</dbReference>
<proteinExistence type="predicted"/>
<organism evidence="1 2">
    <name type="scientific">Bacillus thuringiensis</name>
    <dbReference type="NCBI Taxonomy" id="1428"/>
    <lineage>
        <taxon>Bacteria</taxon>
        <taxon>Bacillati</taxon>
        <taxon>Bacillota</taxon>
        <taxon>Bacilli</taxon>
        <taxon>Bacillales</taxon>
        <taxon>Bacillaceae</taxon>
        <taxon>Bacillus</taxon>
        <taxon>Bacillus cereus group</taxon>
    </lineage>
</organism>
<evidence type="ECO:0000313" key="1">
    <source>
        <dbReference type="EMBL" id="AYF82689.1"/>
    </source>
</evidence>
<sequence>MDKLNTVVEDLLKEIDTDLQGIKTYIKTVEGLLEQQENKVRETATTLLPVMSKIQSNMFNFTSQDGRWVTRKGPILKYNDRENSLYIFSIKDKGPIILNLDTNKEVIISYDKLLKEVEFSTVMEGLLSVVSYTEKLQKKYQDIIDKLETELVEYQGI</sequence>
<name>A0A9W3VC51_BACTU</name>
<gene>
    <name evidence="1" type="ORF">D7J84_16730</name>
</gene>
<protein>
    <submittedName>
        <fullName evidence="1">Uncharacterized protein</fullName>
    </submittedName>
</protein>
<accession>A0A9W3VC51</accession>
<reference evidence="1 2" key="1">
    <citation type="submission" date="2018-09" db="EMBL/GenBank/DDBJ databases">
        <title>Complete genome of Bacillus thuringiensis strain QZL38.</title>
        <authorList>
            <person name="Song F."/>
        </authorList>
    </citation>
    <scope>NUCLEOTIDE SEQUENCE [LARGE SCALE GENOMIC DNA]</scope>
    <source>
        <strain evidence="1 2">QZL38</strain>
    </source>
</reference>
<evidence type="ECO:0000313" key="2">
    <source>
        <dbReference type="Proteomes" id="UP000269847"/>
    </source>
</evidence>
<dbReference type="Proteomes" id="UP000269847">
    <property type="component" value="Chromosome"/>
</dbReference>
<dbReference type="EMBL" id="CP032608">
    <property type="protein sequence ID" value="AYF82689.1"/>
    <property type="molecule type" value="Genomic_DNA"/>
</dbReference>
<dbReference type="AlphaFoldDB" id="A0A9W3VC51"/>